<dbReference type="Proteomes" id="UP001197609">
    <property type="component" value="Unassembled WGS sequence"/>
</dbReference>
<comment type="caution">
    <text evidence="1">The sequence shown here is derived from an EMBL/GenBank/DDBJ whole genome shotgun (WGS) entry which is preliminary data.</text>
</comment>
<proteinExistence type="predicted"/>
<dbReference type="EMBL" id="JAIOIU010000051">
    <property type="protein sequence ID" value="MBZ0159446.1"/>
    <property type="molecule type" value="Genomic_DNA"/>
</dbReference>
<protein>
    <submittedName>
        <fullName evidence="1">Uncharacterized protein</fullName>
    </submittedName>
</protein>
<accession>A0AAJ1AHU6</accession>
<name>A0AAJ1AHU6_9BACT</name>
<evidence type="ECO:0000313" key="1">
    <source>
        <dbReference type="EMBL" id="MBZ0159446.1"/>
    </source>
</evidence>
<organism evidence="1 2">
    <name type="scientific">Candidatus Methylomirabilis tolerans</name>
    <dbReference type="NCBI Taxonomy" id="3123416"/>
    <lineage>
        <taxon>Bacteria</taxon>
        <taxon>Candidatus Methylomirabilota</taxon>
        <taxon>Candidatus Methylomirabilia</taxon>
        <taxon>Candidatus Methylomirabilales</taxon>
        <taxon>Candidatus Methylomirabilaceae</taxon>
        <taxon>Candidatus Methylomirabilis</taxon>
    </lineage>
</organism>
<dbReference type="AlphaFoldDB" id="A0AAJ1AHU6"/>
<sequence>MAKQIITIDIETGTLISVTNDVRKSVDVARFAPTPNNPLFLLNAGPTWRAPATPPSGRRMVITMDADTDELISVTDEAGKPAARFEPTPDNPVLLGQVVGGVGHAIIRTRNSPGCVTYFRNGVWRRVC</sequence>
<reference evidence="1 2" key="1">
    <citation type="journal article" date="2021" name="bioRxiv">
        <title>Unraveling nitrogen, sulfur and carbon metabolic pathways and microbial community transcriptional responses to substrate deprivation and toxicity stresses in a bioreactor mimicking anoxic brackish coastal sediment conditions.</title>
        <authorList>
            <person name="Martins P.D."/>
            <person name="Echeveste M.J."/>
            <person name="Arshad A."/>
            <person name="Kurth J."/>
            <person name="Ouboter H."/>
            <person name="Jetten M.S.M."/>
            <person name="Welte C.U."/>
        </authorList>
    </citation>
    <scope>NUCLEOTIDE SEQUENCE [LARGE SCALE GENOMIC DNA]</scope>
    <source>
        <strain evidence="1">MAG_38</strain>
    </source>
</reference>
<gene>
    <name evidence="1" type="ORF">K8G79_04805</name>
</gene>
<evidence type="ECO:0000313" key="2">
    <source>
        <dbReference type="Proteomes" id="UP001197609"/>
    </source>
</evidence>